<accession>A0A0L0NR26</accession>
<dbReference type="AlphaFoldDB" id="A0A0L0NR26"/>
<comment type="caution">
    <text evidence="1">The sequence shown here is derived from an EMBL/GenBank/DDBJ whole genome shotgun (WGS) entry which is preliminary data.</text>
</comment>
<reference evidence="2" key="1">
    <citation type="journal article" date="2015" name="BMC Genomics">
        <title>Draft genome of a commonly misdiagnosed multidrug resistant pathogen Candida auris.</title>
        <authorList>
            <person name="Chatterjee S."/>
            <person name="Alampalli S.V."/>
            <person name="Nageshan R.K."/>
            <person name="Chettiar S.T."/>
            <person name="Joshi S."/>
            <person name="Tatu U.S."/>
        </authorList>
    </citation>
    <scope>NUCLEOTIDE SEQUENCE [LARGE SCALE GENOMIC DNA]</scope>
    <source>
        <strain evidence="2">6684</strain>
    </source>
</reference>
<dbReference type="EMBL" id="LGST01000055">
    <property type="protein sequence ID" value="KND96474.1"/>
    <property type="molecule type" value="Genomic_DNA"/>
</dbReference>
<dbReference type="Proteomes" id="UP000037122">
    <property type="component" value="Unassembled WGS sequence"/>
</dbReference>
<name>A0A0L0NR26_CANAR</name>
<protein>
    <submittedName>
        <fullName evidence="1">Uncharacterized protein</fullName>
    </submittedName>
</protein>
<dbReference type="VEuPathDB" id="FungiDB:QG37_07210"/>
<evidence type="ECO:0000313" key="1">
    <source>
        <dbReference type="EMBL" id="KND96474.1"/>
    </source>
</evidence>
<gene>
    <name evidence="1" type="ORF">QG37_07210</name>
</gene>
<proteinExistence type="predicted"/>
<sequence length="79" mass="8952">MVDFLVSFCAPLSWGSWSKEGAGVGREELEAWPWVIVALEFLVFVKVLCWEQAALSAWADLANVRGPRRLEKRADRSML</sequence>
<organism evidence="1 2">
    <name type="scientific">Candidozyma auris</name>
    <name type="common">Yeast</name>
    <name type="synonym">Candida auris</name>
    <dbReference type="NCBI Taxonomy" id="498019"/>
    <lineage>
        <taxon>Eukaryota</taxon>
        <taxon>Fungi</taxon>
        <taxon>Dikarya</taxon>
        <taxon>Ascomycota</taxon>
        <taxon>Saccharomycotina</taxon>
        <taxon>Pichiomycetes</taxon>
        <taxon>Metschnikowiaceae</taxon>
        <taxon>Candidozyma</taxon>
    </lineage>
</organism>
<evidence type="ECO:0000313" key="2">
    <source>
        <dbReference type="Proteomes" id="UP000037122"/>
    </source>
</evidence>